<evidence type="ECO:0000313" key="6">
    <source>
        <dbReference type="EMBL" id="MBD2722687.1"/>
    </source>
</evidence>
<gene>
    <name evidence="6" type="ORF">IC234_11185</name>
</gene>
<evidence type="ECO:0000313" key="7">
    <source>
        <dbReference type="Proteomes" id="UP000606003"/>
    </source>
</evidence>
<dbReference type="InterPro" id="IPR022790">
    <property type="entry name" value="GH26_dom"/>
</dbReference>
<evidence type="ECO:0000259" key="5">
    <source>
        <dbReference type="PROSITE" id="PS51764"/>
    </source>
</evidence>
<evidence type="ECO:0000256" key="2">
    <source>
        <dbReference type="ARBA" id="ARBA00022801"/>
    </source>
</evidence>
<protein>
    <submittedName>
        <fullName evidence="6">Cellulase</fullName>
    </submittedName>
</protein>
<sequence>MKTIAYRASATLLVIFLGLCVFSLLVFAGSKSRGPLEDLAAGVTSKVAYLEKSMAGGYSRTGRAAALQRFDRYRTQTGLLNAPDTLLTGVYDNNTEESYESVTTLEDSLGFKLPIIHFYTAWGSRKDQGFPQLRAQTISDLGSVPMITWEPWLNDFDPAVYPVPGKPSQVNANGLTAIAAGKYDAYIDKWARDAKAFGKPFFLRFGHEMNDPYRYPWGPQNNKPADFIAAWRHVVTRFRLQGATNASWVWSPHPAYTTYREFYPGAAYVNWVGITTLNYGTVAPWSKWYTFDEIFGKAYDEFSHYGKPLMISEIGSLGVGGNKAQWFKDALASMPFKYPAVKAVVLFNNSNDVSTTYKALDWSITLDKPVLTAVREAVGGWHPATASPAL</sequence>
<dbReference type="PANTHER" id="PTHR40079:SF4">
    <property type="entry name" value="GH26 DOMAIN-CONTAINING PROTEIN-RELATED"/>
    <property type="match status" value="1"/>
</dbReference>
<dbReference type="InterPro" id="IPR017853">
    <property type="entry name" value="GH"/>
</dbReference>
<dbReference type="PANTHER" id="PTHR40079">
    <property type="entry name" value="MANNAN ENDO-1,4-BETA-MANNOSIDASE E-RELATED"/>
    <property type="match status" value="1"/>
</dbReference>
<feature type="active site" description="Proton donor" evidence="4">
    <location>
        <position position="208"/>
    </location>
</feature>
<dbReference type="PROSITE" id="PS51764">
    <property type="entry name" value="GH26"/>
    <property type="match status" value="1"/>
</dbReference>
<feature type="active site" description="Nucleophile" evidence="4">
    <location>
        <position position="313"/>
    </location>
</feature>
<evidence type="ECO:0000256" key="3">
    <source>
        <dbReference type="ARBA" id="ARBA00023295"/>
    </source>
</evidence>
<keyword evidence="7" id="KW-1185">Reference proteome</keyword>
<feature type="domain" description="GH26" evidence="5">
    <location>
        <begin position="62"/>
        <end position="374"/>
    </location>
</feature>
<organism evidence="6 7">
    <name type="scientific">Hymenobacter armeniacus</name>
    <dbReference type="NCBI Taxonomy" id="2771358"/>
    <lineage>
        <taxon>Bacteria</taxon>
        <taxon>Pseudomonadati</taxon>
        <taxon>Bacteroidota</taxon>
        <taxon>Cytophagia</taxon>
        <taxon>Cytophagales</taxon>
        <taxon>Hymenobacteraceae</taxon>
        <taxon>Hymenobacter</taxon>
    </lineage>
</organism>
<dbReference type="InterPro" id="IPR000805">
    <property type="entry name" value="Glyco_hydro_26"/>
</dbReference>
<comment type="caution">
    <text evidence="6">The sequence shown here is derived from an EMBL/GenBank/DDBJ whole genome shotgun (WGS) entry which is preliminary data.</text>
</comment>
<name>A0ABR8JVY2_9BACT</name>
<dbReference type="Pfam" id="PF02156">
    <property type="entry name" value="Glyco_hydro_26"/>
    <property type="match status" value="1"/>
</dbReference>
<dbReference type="Proteomes" id="UP000606003">
    <property type="component" value="Unassembled WGS sequence"/>
</dbReference>
<dbReference type="Gene3D" id="3.20.20.80">
    <property type="entry name" value="Glycosidases"/>
    <property type="match status" value="1"/>
</dbReference>
<evidence type="ECO:0000256" key="1">
    <source>
        <dbReference type="ARBA" id="ARBA00007754"/>
    </source>
</evidence>
<dbReference type="EMBL" id="JACXAC010000003">
    <property type="protein sequence ID" value="MBD2722687.1"/>
    <property type="molecule type" value="Genomic_DNA"/>
</dbReference>
<comment type="similarity">
    <text evidence="1 4">Belongs to the glycosyl hydrolase 26 family.</text>
</comment>
<dbReference type="RefSeq" id="WP_190924509.1">
    <property type="nucleotide sequence ID" value="NZ_JACXAC010000003.1"/>
</dbReference>
<reference evidence="6 7" key="1">
    <citation type="submission" date="2020-09" db="EMBL/GenBank/DDBJ databases">
        <authorList>
            <person name="Kim M.K."/>
        </authorList>
    </citation>
    <scope>NUCLEOTIDE SEQUENCE [LARGE SCALE GENOMIC DNA]</scope>
    <source>
        <strain evidence="6 7">BT189</strain>
    </source>
</reference>
<dbReference type="SUPFAM" id="SSF51445">
    <property type="entry name" value="(Trans)glycosidases"/>
    <property type="match status" value="1"/>
</dbReference>
<evidence type="ECO:0000256" key="4">
    <source>
        <dbReference type="PROSITE-ProRule" id="PRU01100"/>
    </source>
</evidence>
<keyword evidence="3 4" id="KW-0326">Glycosidase</keyword>
<accession>A0ABR8JVY2</accession>
<proteinExistence type="inferred from homology"/>
<keyword evidence="2 4" id="KW-0378">Hydrolase</keyword>